<keyword evidence="11" id="KW-1185">Reference proteome</keyword>
<evidence type="ECO:0000256" key="9">
    <source>
        <dbReference type="SAM" id="SignalP"/>
    </source>
</evidence>
<evidence type="ECO:0000256" key="7">
    <source>
        <dbReference type="ARBA" id="ARBA00023034"/>
    </source>
</evidence>
<dbReference type="EMBL" id="JALNTZ010000002">
    <property type="protein sequence ID" value="KAJ3660971.1"/>
    <property type="molecule type" value="Genomic_DNA"/>
</dbReference>
<feature type="chain" id="PRO_5041432244" evidence="9">
    <location>
        <begin position="20"/>
        <end position="367"/>
    </location>
</feature>
<sequence>MKTILALFVFTQCILLITGYPNPEVYVHMMPWFETPETNNGTWGQHWTMVNDNPDNVTDGKQDIASFFHPEIGAYASSDPDVIDWQLGIMKAAGISGAFIDWPGTYEMYDYPQNKRNAEAIIEGIRRNGLKFAIVYEDNNLNLASVPDQIGQATIDMEYLQANYFNQDNYVYVDDGPLLMDFGPQVLHREDWDAVFTPLEPKPTFLTLWNQHQEGGAYCKGEFAWVWVDFIDGLDRWYVTQRVPVKVGTAYPGFQPFYTNGGWPGPGYFIDYGVDTFQQTWDLALEYTEMIQICTWNDYGEGTIIEPTLEYGTTFVDIIQQATGSKYTHEDFEKLTEIYLLRKQHADDPDMLEKLKEQHNAIVHRFD</sequence>
<evidence type="ECO:0000256" key="1">
    <source>
        <dbReference type="ARBA" id="ARBA00004323"/>
    </source>
</evidence>
<dbReference type="GO" id="GO:0000139">
    <property type="term" value="C:Golgi membrane"/>
    <property type="evidence" value="ECO:0007669"/>
    <property type="project" value="UniProtKB-SubCell"/>
</dbReference>
<reference evidence="10" key="1">
    <citation type="journal article" date="2023" name="G3 (Bethesda)">
        <title>Whole genome assemblies of Zophobas morio and Tenebrio molitor.</title>
        <authorList>
            <person name="Kaur S."/>
            <person name="Stinson S.A."/>
            <person name="diCenzo G.C."/>
        </authorList>
    </citation>
    <scope>NUCLEOTIDE SEQUENCE</scope>
    <source>
        <strain evidence="10">QUZm001</strain>
    </source>
</reference>
<comment type="caution">
    <text evidence="10">The sequence shown here is derived from an EMBL/GenBank/DDBJ whole genome shotgun (WGS) entry which is preliminary data.</text>
</comment>
<keyword evidence="7" id="KW-0333">Golgi apparatus</keyword>
<comment type="similarity">
    <text evidence="2">Belongs to the glycosyl hydrolase 99 family.</text>
</comment>
<evidence type="ECO:0000313" key="11">
    <source>
        <dbReference type="Proteomes" id="UP001168821"/>
    </source>
</evidence>
<evidence type="ECO:0000256" key="5">
    <source>
        <dbReference type="ARBA" id="ARBA00022968"/>
    </source>
</evidence>
<proteinExistence type="inferred from homology"/>
<name>A0AA38IV69_9CUCU</name>
<evidence type="ECO:0000256" key="8">
    <source>
        <dbReference type="ARBA" id="ARBA00023136"/>
    </source>
</evidence>
<keyword evidence="5" id="KW-0735">Signal-anchor</keyword>
<keyword evidence="8" id="KW-0472">Membrane</keyword>
<gene>
    <name evidence="10" type="ORF">Zmor_005397</name>
</gene>
<dbReference type="AlphaFoldDB" id="A0AA38IV69"/>
<evidence type="ECO:0000256" key="2">
    <source>
        <dbReference type="ARBA" id="ARBA00009559"/>
    </source>
</evidence>
<dbReference type="Pfam" id="PF16317">
    <property type="entry name" value="Glyco_hydro_99"/>
    <property type="match status" value="1"/>
</dbReference>
<dbReference type="PANTHER" id="PTHR13572:SF4">
    <property type="entry name" value="RE57134P"/>
    <property type="match status" value="1"/>
</dbReference>
<keyword evidence="6" id="KW-1133">Transmembrane helix</keyword>
<organism evidence="10 11">
    <name type="scientific">Zophobas morio</name>
    <dbReference type="NCBI Taxonomy" id="2755281"/>
    <lineage>
        <taxon>Eukaryota</taxon>
        <taxon>Metazoa</taxon>
        <taxon>Ecdysozoa</taxon>
        <taxon>Arthropoda</taxon>
        <taxon>Hexapoda</taxon>
        <taxon>Insecta</taxon>
        <taxon>Pterygota</taxon>
        <taxon>Neoptera</taxon>
        <taxon>Endopterygota</taxon>
        <taxon>Coleoptera</taxon>
        <taxon>Polyphaga</taxon>
        <taxon>Cucujiformia</taxon>
        <taxon>Tenebrionidae</taxon>
        <taxon>Zophobas</taxon>
    </lineage>
</organism>
<comment type="subcellular location">
    <subcellularLocation>
        <location evidence="1">Golgi apparatus membrane</location>
        <topology evidence="1">Single-pass type II membrane protein</topology>
    </subcellularLocation>
</comment>
<feature type="signal peptide" evidence="9">
    <location>
        <begin position="1"/>
        <end position="19"/>
    </location>
</feature>
<keyword evidence="4" id="KW-0378">Hydrolase</keyword>
<keyword evidence="3" id="KW-0812">Transmembrane</keyword>
<evidence type="ECO:0000256" key="4">
    <source>
        <dbReference type="ARBA" id="ARBA00022801"/>
    </source>
</evidence>
<dbReference type="GO" id="GO:0004559">
    <property type="term" value="F:alpha-mannosidase activity"/>
    <property type="evidence" value="ECO:0007669"/>
    <property type="project" value="TreeGrafter"/>
</dbReference>
<keyword evidence="9" id="KW-0732">Signal</keyword>
<dbReference type="Proteomes" id="UP001168821">
    <property type="component" value="Unassembled WGS sequence"/>
</dbReference>
<evidence type="ECO:0000313" key="10">
    <source>
        <dbReference type="EMBL" id="KAJ3660971.1"/>
    </source>
</evidence>
<dbReference type="InterPro" id="IPR026071">
    <property type="entry name" value="Glyco_Hydrolase_99"/>
</dbReference>
<evidence type="ECO:0000256" key="3">
    <source>
        <dbReference type="ARBA" id="ARBA00022692"/>
    </source>
</evidence>
<evidence type="ECO:0000256" key="6">
    <source>
        <dbReference type="ARBA" id="ARBA00022989"/>
    </source>
</evidence>
<dbReference type="PANTHER" id="PTHR13572">
    <property type="entry name" value="ENDO-ALPHA-1,2-MANNOSIDASE"/>
    <property type="match status" value="1"/>
</dbReference>
<accession>A0AA38IV69</accession>
<dbReference type="Gene3D" id="3.20.20.80">
    <property type="entry name" value="Glycosidases"/>
    <property type="match status" value="1"/>
</dbReference>
<protein>
    <submittedName>
        <fullName evidence="10">Uncharacterized protein</fullName>
    </submittedName>
</protein>